<evidence type="ECO:0000259" key="1">
    <source>
        <dbReference type="Pfam" id="PF02464"/>
    </source>
</evidence>
<dbReference type="EMBL" id="JAKGAS010000004">
    <property type="protein sequence ID" value="MCF2948479.1"/>
    <property type="molecule type" value="Genomic_DNA"/>
</dbReference>
<protein>
    <submittedName>
        <fullName evidence="2">Nicotinamide-nucleotide amidohydrolase family protein</fullName>
    </submittedName>
</protein>
<dbReference type="Gene3D" id="3.90.950.20">
    <property type="entry name" value="CinA-like"/>
    <property type="match status" value="1"/>
</dbReference>
<dbReference type="InterPro" id="IPR008136">
    <property type="entry name" value="CinA_C"/>
</dbReference>
<dbReference type="InterPro" id="IPR036653">
    <property type="entry name" value="CinA-like_C"/>
</dbReference>
<comment type="caution">
    <text evidence="2">The sequence shown here is derived from an EMBL/GenBank/DDBJ whole genome shotgun (WGS) entry which is preliminary data.</text>
</comment>
<dbReference type="NCBIfam" id="TIGR00199">
    <property type="entry name" value="PncC_domain"/>
    <property type="match status" value="1"/>
</dbReference>
<evidence type="ECO:0000313" key="3">
    <source>
        <dbReference type="Proteomes" id="UP001521137"/>
    </source>
</evidence>
<dbReference type="Proteomes" id="UP001521137">
    <property type="component" value="Unassembled WGS sequence"/>
</dbReference>
<accession>A0ABS9D6E8</accession>
<proteinExistence type="predicted"/>
<feature type="domain" description="CinA C-terminal" evidence="1">
    <location>
        <begin position="8"/>
        <end position="158"/>
    </location>
</feature>
<gene>
    <name evidence="2" type="ORF">L0668_10210</name>
</gene>
<dbReference type="SUPFAM" id="SSF142433">
    <property type="entry name" value="CinA-like"/>
    <property type="match status" value="1"/>
</dbReference>
<dbReference type="Pfam" id="PF02464">
    <property type="entry name" value="CinA"/>
    <property type="match status" value="1"/>
</dbReference>
<sequence length="161" mass="17033">MTEDINYLAQILGDKLLAKGWQITCAESCTGGGLGFAITSTAGSSAWFNQGYITYSNQAKHRVIGVNENTLTGFGAVSCETVEEMAVGAAKQANAQVAISVSGIAGPDGGTPDKPVGTVWFGFYLNGQLSSKKQHFNGNREAVRIKAIEFALSNILNLLRK</sequence>
<evidence type="ECO:0000313" key="2">
    <source>
        <dbReference type="EMBL" id="MCF2948479.1"/>
    </source>
</evidence>
<dbReference type="RefSeq" id="WP_235312278.1">
    <property type="nucleotide sequence ID" value="NZ_JAKGAS010000004.1"/>
</dbReference>
<reference evidence="2 3" key="1">
    <citation type="submission" date="2022-01" db="EMBL/GenBank/DDBJ databases">
        <title>Paraglaciecola sp. G1-23.</title>
        <authorList>
            <person name="Jin M.S."/>
            <person name="Han D.M."/>
            <person name="Kim H.M."/>
            <person name="Jeon C.O."/>
        </authorList>
    </citation>
    <scope>NUCLEOTIDE SEQUENCE [LARGE SCALE GENOMIC DNA]</scope>
    <source>
        <strain evidence="2 3">G1-23</strain>
    </source>
</reference>
<organism evidence="2 3">
    <name type="scientific">Paraglaciecola algarum</name>
    <dbReference type="NCBI Taxonomy" id="3050085"/>
    <lineage>
        <taxon>Bacteria</taxon>
        <taxon>Pseudomonadati</taxon>
        <taxon>Pseudomonadota</taxon>
        <taxon>Gammaproteobacteria</taxon>
        <taxon>Alteromonadales</taxon>
        <taxon>Alteromonadaceae</taxon>
        <taxon>Paraglaciecola</taxon>
    </lineage>
</organism>
<keyword evidence="3" id="KW-1185">Reference proteome</keyword>
<name>A0ABS9D6E8_9ALTE</name>